<evidence type="ECO:0000313" key="6">
    <source>
        <dbReference type="Proteomes" id="UP000677515"/>
    </source>
</evidence>
<dbReference type="PROSITE" id="PS00041">
    <property type="entry name" value="HTH_ARAC_FAMILY_1"/>
    <property type="match status" value="1"/>
</dbReference>
<dbReference type="InterPro" id="IPR020449">
    <property type="entry name" value="Tscrpt_reg_AraC-type_HTH"/>
</dbReference>
<dbReference type="Proteomes" id="UP000677515">
    <property type="component" value="Chromosome"/>
</dbReference>
<dbReference type="InterPro" id="IPR018062">
    <property type="entry name" value="HTH_AraC-typ_CS"/>
</dbReference>
<name>A0ABM7N5H6_ERWRD</name>
<dbReference type="PANTHER" id="PTHR47893:SF1">
    <property type="entry name" value="REGULATORY PROTEIN PCHR"/>
    <property type="match status" value="1"/>
</dbReference>
<dbReference type="InterPro" id="IPR009057">
    <property type="entry name" value="Homeodomain-like_sf"/>
</dbReference>
<keyword evidence="6" id="KW-1185">Reference proteome</keyword>
<gene>
    <name evidence="5" type="primary">ybtA</name>
    <name evidence="5" type="ORF">ERHA53_40060</name>
</gene>
<dbReference type="SMART" id="SM00342">
    <property type="entry name" value="HTH_ARAC"/>
    <property type="match status" value="1"/>
</dbReference>
<sequence length="319" mass="34895">MTSLQPSLPSEPEVSILNLIGGSPVQSQSDAECSLLRVTLQEGMDVVLWRGQLREPMAMNIRDDWGRVNFTCSLKGNSSFALAGRSGDLILRQGAGCISYTHDCKGTSVHQGQFASVTVSVAPHLLADWLPDLDRVLQQKLDNDRFCDPCYCDAEMRATAQTLGHALERLQRPTAGSQPRSPLWLLGQSLVLISHAVEGHRRGEVPPDTLSLAEQQRLMTARDLLLSDLSQAPTIAELARATGLSVLKLKRGFRLLFSNSIYGLFQAERMHEARRRLSVTGVPVMVVAADLGYANASHFTAAFQKQFGVNPSAFKRGIS</sequence>
<evidence type="ECO:0000259" key="4">
    <source>
        <dbReference type="PROSITE" id="PS01124"/>
    </source>
</evidence>
<keyword evidence="1" id="KW-0805">Transcription regulation</keyword>
<dbReference type="Gene3D" id="1.10.10.60">
    <property type="entry name" value="Homeodomain-like"/>
    <property type="match status" value="1"/>
</dbReference>
<dbReference type="PRINTS" id="PR00032">
    <property type="entry name" value="HTHARAC"/>
</dbReference>
<organism evidence="5 6">
    <name type="scientific">Erwinia rhapontici</name>
    <name type="common">Pectobacterium rhapontici</name>
    <dbReference type="NCBI Taxonomy" id="55212"/>
    <lineage>
        <taxon>Bacteria</taxon>
        <taxon>Pseudomonadati</taxon>
        <taxon>Pseudomonadota</taxon>
        <taxon>Gammaproteobacteria</taxon>
        <taxon>Enterobacterales</taxon>
        <taxon>Erwiniaceae</taxon>
        <taxon>Erwinia</taxon>
    </lineage>
</organism>
<proteinExistence type="predicted"/>
<dbReference type="SUPFAM" id="SSF46689">
    <property type="entry name" value="Homeodomain-like"/>
    <property type="match status" value="1"/>
</dbReference>
<protein>
    <submittedName>
        <fullName evidence="5">AraC family transcriptional regulator</fullName>
    </submittedName>
</protein>
<feature type="domain" description="HTH araC/xylS-type" evidence="4">
    <location>
        <begin position="219"/>
        <end position="317"/>
    </location>
</feature>
<dbReference type="EMBL" id="AP024329">
    <property type="protein sequence ID" value="BCQ36663.1"/>
    <property type="molecule type" value="Genomic_DNA"/>
</dbReference>
<dbReference type="PANTHER" id="PTHR47893">
    <property type="entry name" value="REGULATORY PROTEIN PCHR"/>
    <property type="match status" value="1"/>
</dbReference>
<dbReference type="InterPro" id="IPR018060">
    <property type="entry name" value="HTH_AraC"/>
</dbReference>
<evidence type="ECO:0000256" key="3">
    <source>
        <dbReference type="ARBA" id="ARBA00023163"/>
    </source>
</evidence>
<dbReference type="Pfam" id="PF12833">
    <property type="entry name" value="HTH_18"/>
    <property type="match status" value="1"/>
</dbReference>
<keyword evidence="3" id="KW-0804">Transcription</keyword>
<evidence type="ECO:0000256" key="2">
    <source>
        <dbReference type="ARBA" id="ARBA00023125"/>
    </source>
</evidence>
<dbReference type="PROSITE" id="PS01124">
    <property type="entry name" value="HTH_ARAC_FAMILY_2"/>
    <property type="match status" value="1"/>
</dbReference>
<evidence type="ECO:0000313" key="5">
    <source>
        <dbReference type="EMBL" id="BCQ36663.1"/>
    </source>
</evidence>
<dbReference type="InterPro" id="IPR053142">
    <property type="entry name" value="PchR_regulatory_protein"/>
</dbReference>
<accession>A0ABM7N5H6</accession>
<reference evidence="5 6" key="1">
    <citation type="submission" date="2021-01" db="EMBL/GenBank/DDBJ databases">
        <title>Complete genome sequence of Erwinia rhapontici MAFF 311153.</title>
        <authorList>
            <person name="Morohoshi T."/>
            <person name="Someya N."/>
        </authorList>
    </citation>
    <scope>NUCLEOTIDE SEQUENCE [LARGE SCALE GENOMIC DNA]</scope>
    <source>
        <strain evidence="5 6">MAFF 311153</strain>
    </source>
</reference>
<evidence type="ECO:0000256" key="1">
    <source>
        <dbReference type="ARBA" id="ARBA00023015"/>
    </source>
</evidence>
<keyword evidence="2" id="KW-0238">DNA-binding</keyword>